<protein>
    <recommendedName>
        <fullName evidence="2">D-aminoacyl-tRNA deacylase</fullName>
        <shortName evidence="2">DTD</shortName>
        <ecNumber evidence="2">3.1.1.96</ecNumber>
    </recommendedName>
    <alternativeName>
        <fullName evidence="2">Gly-tRNA(Ala) deacylase</fullName>
        <ecNumber evidence="2">3.1.1.-</ecNumber>
    </alternativeName>
</protein>
<organism evidence="3 4">
    <name type="scientific">Paenibacillus hunanensis</name>
    <dbReference type="NCBI Taxonomy" id="539262"/>
    <lineage>
        <taxon>Bacteria</taxon>
        <taxon>Bacillati</taxon>
        <taxon>Bacillota</taxon>
        <taxon>Bacilli</taxon>
        <taxon>Bacillales</taxon>
        <taxon>Paenibacillaceae</taxon>
        <taxon>Paenibacillus</taxon>
    </lineage>
</organism>
<keyword evidence="4" id="KW-1185">Reference proteome</keyword>
<evidence type="ECO:0000313" key="4">
    <source>
        <dbReference type="Proteomes" id="UP001185028"/>
    </source>
</evidence>
<dbReference type="GO" id="GO:0016787">
    <property type="term" value="F:hydrolase activity"/>
    <property type="evidence" value="ECO:0007669"/>
    <property type="project" value="UniProtKB-KW"/>
</dbReference>
<dbReference type="SUPFAM" id="SSF69500">
    <property type="entry name" value="DTD-like"/>
    <property type="match status" value="1"/>
</dbReference>
<gene>
    <name evidence="2" type="primary">dtd</name>
    <name evidence="3" type="ORF">JOC58_004386</name>
</gene>
<dbReference type="CDD" id="cd00563">
    <property type="entry name" value="Dtyr_deacylase"/>
    <property type="match status" value="1"/>
</dbReference>
<accession>A0ABU1J4L1</accession>
<keyword evidence="2" id="KW-0820">tRNA-binding</keyword>
<dbReference type="Pfam" id="PF02580">
    <property type="entry name" value="Tyr_Deacylase"/>
    <property type="match status" value="1"/>
</dbReference>
<dbReference type="PANTHER" id="PTHR10472">
    <property type="entry name" value="D-TYROSYL-TRNA TYR DEACYLASE"/>
    <property type="match status" value="1"/>
</dbReference>
<dbReference type="EC" id="3.1.1.-" evidence="2"/>
<name>A0ABU1J4L1_9BACL</name>
<dbReference type="PANTHER" id="PTHR10472:SF5">
    <property type="entry name" value="D-AMINOACYL-TRNA DEACYLASE 1"/>
    <property type="match status" value="1"/>
</dbReference>
<comment type="function">
    <text evidence="2">An aminoacyl-tRNA editing enzyme that deacylates mischarged D-aminoacyl-tRNAs. Also deacylates mischarged glycyl-tRNA(Ala), protecting cells against glycine mischarging by AlaRS. Acts via tRNA-based rather than protein-based catalysis; rejects L-amino acids rather than detecting D-amino acids in the active site. By recycling D-aminoacyl-tRNA to D-amino acids and free tRNA molecules, this enzyme counteracts the toxicity associated with the formation of D-aminoacyl-tRNA entities in vivo and helps enforce protein L-homochirality.</text>
</comment>
<proteinExistence type="inferred from homology"/>
<keyword evidence="2 3" id="KW-0378">Hydrolase</keyword>
<comment type="subcellular location">
    <subcellularLocation>
        <location evidence="2">Cytoplasm</location>
    </subcellularLocation>
</comment>
<comment type="caution">
    <text evidence="3">The sequence shown here is derived from an EMBL/GenBank/DDBJ whole genome shotgun (WGS) entry which is preliminary data.</text>
</comment>
<dbReference type="NCBIfam" id="TIGR00256">
    <property type="entry name" value="D-aminoacyl-tRNA deacylase"/>
    <property type="match status" value="1"/>
</dbReference>
<dbReference type="EMBL" id="JAVDQH010000029">
    <property type="protein sequence ID" value="MDR6246450.1"/>
    <property type="molecule type" value="Genomic_DNA"/>
</dbReference>
<dbReference type="InterPro" id="IPR003732">
    <property type="entry name" value="Daa-tRNA_deacyls_DTD"/>
</dbReference>
<keyword evidence="2" id="KW-0963">Cytoplasm</keyword>
<sequence>MRVVIQRCKQAAVTVNGDTVGQIGKGLMVLVGVTHGDTVEDAQYLAGKVAGIRIFEDEAGKMNLGISDIGGEVLSVSQFTLYGDSRKGKRPSFIEAARPDEAIPVYEAFNEALEQHGLTVATGIFGADMDVSLTNWGPVTLIIDSPTKNANLKLT</sequence>
<evidence type="ECO:0000313" key="3">
    <source>
        <dbReference type="EMBL" id="MDR6246450.1"/>
    </source>
</evidence>
<comment type="similarity">
    <text evidence="1 2">Belongs to the DTD family.</text>
</comment>
<comment type="catalytic activity">
    <reaction evidence="2">
        <text>a D-aminoacyl-tRNA + H2O = a tRNA + a D-alpha-amino acid + H(+)</text>
        <dbReference type="Rhea" id="RHEA:13953"/>
        <dbReference type="Rhea" id="RHEA-COMP:10123"/>
        <dbReference type="Rhea" id="RHEA-COMP:10124"/>
        <dbReference type="ChEBI" id="CHEBI:15377"/>
        <dbReference type="ChEBI" id="CHEBI:15378"/>
        <dbReference type="ChEBI" id="CHEBI:59871"/>
        <dbReference type="ChEBI" id="CHEBI:78442"/>
        <dbReference type="ChEBI" id="CHEBI:79333"/>
        <dbReference type="EC" id="3.1.1.96"/>
    </reaction>
</comment>
<comment type="catalytic activity">
    <reaction evidence="2">
        <text>glycyl-tRNA(Ala) + H2O = tRNA(Ala) + glycine + H(+)</text>
        <dbReference type="Rhea" id="RHEA:53744"/>
        <dbReference type="Rhea" id="RHEA-COMP:9657"/>
        <dbReference type="Rhea" id="RHEA-COMP:13640"/>
        <dbReference type="ChEBI" id="CHEBI:15377"/>
        <dbReference type="ChEBI" id="CHEBI:15378"/>
        <dbReference type="ChEBI" id="CHEBI:57305"/>
        <dbReference type="ChEBI" id="CHEBI:78442"/>
        <dbReference type="ChEBI" id="CHEBI:78522"/>
    </reaction>
</comment>
<keyword evidence="2" id="KW-0694">RNA-binding</keyword>
<dbReference type="EC" id="3.1.1.96" evidence="2"/>
<reference evidence="3 4" key="1">
    <citation type="submission" date="2023-07" db="EMBL/GenBank/DDBJ databases">
        <title>Genomic Encyclopedia of Type Strains, Phase IV (KMG-IV): sequencing the most valuable type-strain genomes for metagenomic binning, comparative biology and taxonomic classification.</title>
        <authorList>
            <person name="Goeker M."/>
        </authorList>
    </citation>
    <scope>NUCLEOTIDE SEQUENCE [LARGE SCALE GENOMIC DNA]</scope>
    <source>
        <strain evidence="3 4">DSM 22170</strain>
    </source>
</reference>
<comment type="subunit">
    <text evidence="2">Homodimer.</text>
</comment>
<evidence type="ECO:0000256" key="2">
    <source>
        <dbReference type="HAMAP-Rule" id="MF_00518"/>
    </source>
</evidence>
<dbReference type="Proteomes" id="UP001185028">
    <property type="component" value="Unassembled WGS sequence"/>
</dbReference>
<dbReference type="RefSeq" id="WP_188776116.1">
    <property type="nucleotide sequence ID" value="NZ_BMMB01000006.1"/>
</dbReference>
<evidence type="ECO:0000256" key="1">
    <source>
        <dbReference type="ARBA" id="ARBA00009673"/>
    </source>
</evidence>
<dbReference type="InterPro" id="IPR023509">
    <property type="entry name" value="DTD-like_sf"/>
</dbReference>
<dbReference type="HAMAP" id="MF_00518">
    <property type="entry name" value="Deacylase_Dtd"/>
    <property type="match status" value="1"/>
</dbReference>
<dbReference type="Gene3D" id="3.50.80.10">
    <property type="entry name" value="D-tyrosyl-tRNA(Tyr) deacylase"/>
    <property type="match status" value="1"/>
</dbReference>
<comment type="domain">
    <text evidence="2">A Gly-cisPro motif from one monomer fits into the active site of the other monomer to allow specific chiral rejection of L-amino acids.</text>
</comment>
<feature type="short sequence motif" description="Gly-cisPro motif, important for rejection of L-amino acids" evidence="2">
    <location>
        <begin position="137"/>
        <end position="138"/>
    </location>
</feature>